<dbReference type="GO" id="GO:0004222">
    <property type="term" value="F:metalloendopeptidase activity"/>
    <property type="evidence" value="ECO:0007669"/>
    <property type="project" value="TreeGrafter"/>
</dbReference>
<feature type="signal peptide" evidence="1">
    <location>
        <begin position="1"/>
        <end position="26"/>
    </location>
</feature>
<dbReference type="InterPro" id="IPR011055">
    <property type="entry name" value="Dup_hybrid_motif"/>
</dbReference>
<dbReference type="PANTHER" id="PTHR21666">
    <property type="entry name" value="PEPTIDASE-RELATED"/>
    <property type="match status" value="1"/>
</dbReference>
<feature type="chain" id="PRO_5020840643" evidence="1">
    <location>
        <begin position="27"/>
        <end position="299"/>
    </location>
</feature>
<comment type="caution">
    <text evidence="3">The sequence shown here is derived from an EMBL/GenBank/DDBJ whole genome shotgun (WGS) entry which is preliminary data.</text>
</comment>
<keyword evidence="4" id="KW-1185">Reference proteome</keyword>
<protein>
    <submittedName>
        <fullName evidence="3">Peptidase M23-like protein</fullName>
    </submittedName>
</protein>
<dbReference type="Gene3D" id="2.70.70.10">
    <property type="entry name" value="Glucose Permease (Domain IIA)"/>
    <property type="match status" value="1"/>
</dbReference>
<dbReference type="AlphaFoldDB" id="A0A4R7W4L1"/>
<reference evidence="3 4" key="1">
    <citation type="submission" date="2019-03" db="EMBL/GenBank/DDBJ databases">
        <title>Genomic Encyclopedia of Archaeal and Bacterial Type Strains, Phase II (KMG-II): from individual species to whole genera.</title>
        <authorList>
            <person name="Goeker M."/>
        </authorList>
    </citation>
    <scope>NUCLEOTIDE SEQUENCE [LARGE SCALE GENOMIC DNA]</scope>
    <source>
        <strain evidence="3 4">DSM 45499</strain>
    </source>
</reference>
<dbReference type="CDD" id="cd12797">
    <property type="entry name" value="M23_peptidase"/>
    <property type="match status" value="1"/>
</dbReference>
<evidence type="ECO:0000313" key="3">
    <source>
        <dbReference type="EMBL" id="TDV57462.1"/>
    </source>
</evidence>
<evidence type="ECO:0000256" key="1">
    <source>
        <dbReference type="SAM" id="SignalP"/>
    </source>
</evidence>
<dbReference type="PANTHER" id="PTHR21666:SF294">
    <property type="entry name" value="PEPTIDASE M23"/>
    <property type="match status" value="1"/>
</dbReference>
<dbReference type="SUPFAM" id="SSF51261">
    <property type="entry name" value="Duplicated hybrid motif"/>
    <property type="match status" value="1"/>
</dbReference>
<dbReference type="OrthoDB" id="1099523at2"/>
<dbReference type="Pfam" id="PF01551">
    <property type="entry name" value="Peptidase_M23"/>
    <property type="match status" value="1"/>
</dbReference>
<dbReference type="EMBL" id="SOCP01000001">
    <property type="protein sequence ID" value="TDV57462.1"/>
    <property type="molecule type" value="Genomic_DNA"/>
</dbReference>
<name>A0A4R7W4L1_9PSEU</name>
<proteinExistence type="predicted"/>
<accession>A0A4R7W4L1</accession>
<organism evidence="3 4">
    <name type="scientific">Actinophytocola oryzae</name>
    <dbReference type="NCBI Taxonomy" id="502181"/>
    <lineage>
        <taxon>Bacteria</taxon>
        <taxon>Bacillati</taxon>
        <taxon>Actinomycetota</taxon>
        <taxon>Actinomycetes</taxon>
        <taxon>Pseudonocardiales</taxon>
        <taxon>Pseudonocardiaceae</taxon>
    </lineage>
</organism>
<dbReference type="InterPro" id="IPR016047">
    <property type="entry name" value="M23ase_b-sheet_dom"/>
</dbReference>
<gene>
    <name evidence="3" type="ORF">CLV71_101333</name>
</gene>
<sequence length="299" mass="30443">MSYRKAFVTGVVAVLTAVLTAAPAQARTPADVGITAAHKSPFSCGKTFYANNWSPGHSPSGAIDWQTYGSDAVGGETVRATASGTAQFSTTLSLTGDVGILAYGNYVVITHGDGTRTRYAHLATMVRSPGQSMSVSQGTAIGTVGGTGGDYAPHLHYEQITASGALDTSPTVEGVTVSLGQKKAVTSTNNCGGNPYTPEEVCGSGFGVVDSAALTGGRVYLLYNSGSSDNCVVTLKSTSLGTASATSAFLEPQGSTRTTDSGSYAYYAGPVKRHAPSVCVKWGGSVGASTYTSPFEHCA</sequence>
<keyword evidence="1" id="KW-0732">Signal</keyword>
<feature type="domain" description="M23ase beta-sheet core" evidence="2">
    <location>
        <begin position="73"/>
        <end position="162"/>
    </location>
</feature>
<evidence type="ECO:0000259" key="2">
    <source>
        <dbReference type="Pfam" id="PF01551"/>
    </source>
</evidence>
<evidence type="ECO:0000313" key="4">
    <source>
        <dbReference type="Proteomes" id="UP000294927"/>
    </source>
</evidence>
<dbReference type="RefSeq" id="WP_133900736.1">
    <property type="nucleotide sequence ID" value="NZ_SOCP01000001.1"/>
</dbReference>
<dbReference type="InterPro" id="IPR050570">
    <property type="entry name" value="Cell_wall_metabolism_enzyme"/>
</dbReference>
<dbReference type="Proteomes" id="UP000294927">
    <property type="component" value="Unassembled WGS sequence"/>
</dbReference>